<reference evidence="8 11" key="1">
    <citation type="submission" date="2015-10" db="EMBL/GenBank/DDBJ databases">
        <title>Tn-seq of a polymicrobial infection.</title>
        <authorList>
            <person name="Stacy A."/>
            <person name="Rumbaugh K.P."/>
            <person name="Whiteley M."/>
        </authorList>
    </citation>
    <scope>NUCLEOTIDE SEQUENCE [LARGE SCALE GENOMIC DNA]</scope>
    <source>
        <strain evidence="8 11">624</strain>
    </source>
</reference>
<dbReference type="GO" id="GO:0005886">
    <property type="term" value="C:plasma membrane"/>
    <property type="evidence" value="ECO:0007669"/>
    <property type="project" value="TreeGrafter"/>
</dbReference>
<dbReference type="Pfam" id="PF07690">
    <property type="entry name" value="MFS_1"/>
    <property type="match status" value="1"/>
</dbReference>
<keyword evidence="9" id="KW-0675">Receptor</keyword>
<dbReference type="RefSeq" id="WP_005541809.1">
    <property type="nucleotide sequence ID" value="NZ_CP012958.1"/>
</dbReference>
<dbReference type="KEGG" id="aact:ACT75_07535"/>
<feature type="transmembrane region" description="Helical" evidence="6">
    <location>
        <begin position="320"/>
        <end position="338"/>
    </location>
</feature>
<evidence type="ECO:0000259" key="7">
    <source>
        <dbReference type="PROSITE" id="PS50850"/>
    </source>
</evidence>
<dbReference type="GO" id="GO:0061513">
    <property type="term" value="F:glucose 6-phosphate:phosphate antiporter activity"/>
    <property type="evidence" value="ECO:0007669"/>
    <property type="project" value="TreeGrafter"/>
</dbReference>
<dbReference type="Proteomes" id="UP000072236">
    <property type="component" value="Chromosome"/>
</dbReference>
<feature type="transmembrane region" description="Helical" evidence="6">
    <location>
        <begin position="64"/>
        <end position="83"/>
    </location>
</feature>
<feature type="transmembrane region" description="Helical" evidence="6">
    <location>
        <begin position="288"/>
        <end position="308"/>
    </location>
</feature>
<evidence type="ECO:0000256" key="3">
    <source>
        <dbReference type="ARBA" id="ARBA00022692"/>
    </source>
</evidence>
<feature type="transmembrane region" description="Helical" evidence="6">
    <location>
        <begin position="186"/>
        <end position="204"/>
    </location>
</feature>
<keyword evidence="3 6" id="KW-0812">Transmembrane</keyword>
<dbReference type="GO" id="GO:0012505">
    <property type="term" value="C:endomembrane system"/>
    <property type="evidence" value="ECO:0007669"/>
    <property type="project" value="UniProtKB-SubCell"/>
</dbReference>
<reference evidence="10 13" key="3">
    <citation type="submission" date="2019-08" db="EMBL/GenBank/DDBJ databases">
        <title>Whole genome sequencing of Aggregatibacter actinomycetemcomitans cultured from blood stream infections in Denmark reveals a novel phylogenetic lineage expressing serotype a membrane O polysaccharide.</title>
        <authorList>
            <person name="Nedergaard S."/>
            <person name="Kobel C.M."/>
            <person name="Nielsen M.B."/>
            <person name="Moeller R.T."/>
            <person name="Jensen A.B."/>
            <person name="Noerskov-Lauritsen N."/>
        </authorList>
    </citation>
    <scope>NUCLEOTIDE SEQUENCE [LARGE SCALE GENOMIC DNA]</scope>
    <source>
        <strain evidence="10 13">PN_563</strain>
    </source>
</reference>
<dbReference type="PIRSF" id="PIRSF002808">
    <property type="entry name" value="Hexose_phosphate_transp"/>
    <property type="match status" value="1"/>
</dbReference>
<dbReference type="Gene3D" id="1.20.1250.20">
    <property type="entry name" value="MFS general substrate transporter like domains"/>
    <property type="match status" value="2"/>
</dbReference>
<evidence type="ECO:0000256" key="6">
    <source>
        <dbReference type="SAM" id="Phobius"/>
    </source>
</evidence>
<dbReference type="GeneID" id="77210793"/>
<dbReference type="Proteomes" id="UP000323012">
    <property type="component" value="Unassembled WGS sequence"/>
</dbReference>
<dbReference type="PANTHER" id="PTHR43826:SF3">
    <property type="entry name" value="GLUCOSE-6-PHOSPHATE EXCHANGER SLC37A4"/>
    <property type="match status" value="1"/>
</dbReference>
<protein>
    <submittedName>
        <fullName evidence="9 10">MFS transporter</fullName>
    </submittedName>
</protein>
<name>A0A142G155_AGGAC</name>
<dbReference type="GO" id="GO:0035435">
    <property type="term" value="P:phosphate ion transmembrane transport"/>
    <property type="evidence" value="ECO:0007669"/>
    <property type="project" value="TreeGrafter"/>
</dbReference>
<evidence type="ECO:0000313" key="10">
    <source>
        <dbReference type="EMBL" id="TYA38145.1"/>
    </source>
</evidence>
<evidence type="ECO:0000313" key="11">
    <source>
        <dbReference type="Proteomes" id="UP000072236"/>
    </source>
</evidence>
<reference evidence="9 12" key="2">
    <citation type="submission" date="2017-10" db="EMBL/GenBank/DDBJ databases">
        <title>Draft genome sequences of Aggregatibacter actinomycetemcomitans strains 310a and 310b.</title>
        <authorList>
            <person name="May A.C."/>
            <person name="Ohta H."/>
            <person name="Maeda H."/>
            <person name="Kokeguchi S."/>
            <person name="Cugini C."/>
        </authorList>
    </citation>
    <scope>NUCLEOTIDE SEQUENCE [LARGE SCALE GENOMIC DNA]</scope>
    <source>
        <strain evidence="9 12">310b</strain>
    </source>
</reference>
<evidence type="ECO:0000256" key="1">
    <source>
        <dbReference type="ARBA" id="ARBA00004127"/>
    </source>
</evidence>
<comment type="subcellular location">
    <subcellularLocation>
        <location evidence="1">Endomembrane system</location>
        <topology evidence="1">Multi-pass membrane protein</topology>
    </subcellularLocation>
</comment>
<evidence type="ECO:0000313" key="9">
    <source>
        <dbReference type="EMBL" id="PHO19636.1"/>
    </source>
</evidence>
<dbReference type="eggNOG" id="COG2271">
    <property type="taxonomic scope" value="Bacteria"/>
</dbReference>
<keyword evidence="12" id="KW-1185">Reference proteome</keyword>
<proteinExistence type="inferred from homology"/>
<dbReference type="InterPro" id="IPR036259">
    <property type="entry name" value="MFS_trans_sf"/>
</dbReference>
<dbReference type="InterPro" id="IPR051337">
    <property type="entry name" value="OPA_Antiporter"/>
</dbReference>
<dbReference type="PANTHER" id="PTHR43826">
    <property type="entry name" value="GLUCOSE-6-PHOSPHATE EXCHANGER SLC37A4"/>
    <property type="match status" value="1"/>
</dbReference>
<accession>A0A142G155</accession>
<feature type="transmembrane region" description="Helical" evidence="6">
    <location>
        <begin position="409"/>
        <end position="432"/>
    </location>
</feature>
<dbReference type="NCBIfam" id="TIGR00881">
    <property type="entry name" value="2A0104"/>
    <property type="match status" value="1"/>
</dbReference>
<organism evidence="10 13">
    <name type="scientific">Aggregatibacter actinomycetemcomitans</name>
    <name type="common">Actinobacillus actinomycetemcomitans</name>
    <name type="synonym">Haemophilus actinomycetemcomitans</name>
    <dbReference type="NCBI Taxonomy" id="714"/>
    <lineage>
        <taxon>Bacteria</taxon>
        <taxon>Pseudomonadati</taxon>
        <taxon>Pseudomonadota</taxon>
        <taxon>Gammaproteobacteria</taxon>
        <taxon>Pasteurellales</taxon>
        <taxon>Pasteurellaceae</taxon>
        <taxon>Aggregatibacter</taxon>
    </lineage>
</organism>
<gene>
    <name evidence="8" type="ORF">ACT75_07535</name>
    <name evidence="9" type="ORF">CQR80_11180</name>
    <name evidence="10" type="ORF">FXB79_10295</name>
</gene>
<dbReference type="Proteomes" id="UP000226080">
    <property type="component" value="Unassembled WGS sequence"/>
</dbReference>
<feature type="domain" description="Major facilitator superfamily (MFS) profile" evidence="7">
    <location>
        <begin position="30"/>
        <end position="437"/>
    </location>
</feature>
<dbReference type="OrthoDB" id="9766638at2"/>
<comment type="similarity">
    <text evidence="2">Belongs to the major facilitator superfamily. Organophosphate:Pi antiporter (OPA) (TC 2.A.1.4) family.</text>
</comment>
<evidence type="ECO:0000313" key="8">
    <source>
        <dbReference type="EMBL" id="AMQ94385.1"/>
    </source>
</evidence>
<dbReference type="EMBL" id="PCGW01000031">
    <property type="protein sequence ID" value="PHO19636.1"/>
    <property type="molecule type" value="Genomic_DNA"/>
</dbReference>
<keyword evidence="4 6" id="KW-1133">Transmembrane helix</keyword>
<dbReference type="PROSITE" id="PS50850">
    <property type="entry name" value="MFS"/>
    <property type="match status" value="1"/>
</dbReference>
<dbReference type="InterPro" id="IPR011701">
    <property type="entry name" value="MFS"/>
</dbReference>
<keyword evidence="5 6" id="KW-0472">Membrane</keyword>
<dbReference type="PROSITE" id="PS00942">
    <property type="entry name" value="GLPT"/>
    <property type="match status" value="1"/>
</dbReference>
<feature type="transmembrane region" description="Helical" evidence="6">
    <location>
        <begin position="344"/>
        <end position="368"/>
    </location>
</feature>
<feature type="transmembrane region" description="Helical" evidence="6">
    <location>
        <begin position="380"/>
        <end position="403"/>
    </location>
</feature>
<dbReference type="InterPro" id="IPR020846">
    <property type="entry name" value="MFS_dom"/>
</dbReference>
<evidence type="ECO:0000313" key="12">
    <source>
        <dbReference type="Proteomes" id="UP000226080"/>
    </source>
</evidence>
<sequence length="441" mass="49760">MGIFSVQPDLPVTKSKEEIDKTYRYWRMHLMITSYIGYAVFYFTRKSFNFVMPAMLTDLGLQKTDIGIMGTAFYLTYGVSKFLSGVLGDRSNPRYFMGIGLMMTGVVNIFFGLSSSVFMFITLWMINAFFQGWGWPPCSKILNTWYSRNERGLWWAIWNTSHNLGGALIPLLAGAVTLYWGWRYGMIVPGIIACVVGFAICFLLRDRPTSMGLPTVGEWRNDVAEKEHESEGVGLSDWEILKTYVFKNTIIWALAFSWCFIYMVRTGINDWGNLYLTETHGYDLLKANSAVSFFEIGGFLGALFAGWGSDKFFHGNRTQMNIIYVLGIIAVSLALWFIPSDNYFVMSTLFFLMGFFIFGPQFLIAMAAAENSHKYASGSATGFVSLFAYIGAAAAGVPLAWIIKSLHWNGFFGSLFIVSLGCALLLVLVYFLQRRKNEMKA</sequence>
<dbReference type="EMBL" id="CP012959">
    <property type="protein sequence ID" value="AMQ94385.1"/>
    <property type="molecule type" value="Genomic_DNA"/>
</dbReference>
<feature type="transmembrane region" description="Helical" evidence="6">
    <location>
        <begin position="25"/>
        <end position="44"/>
    </location>
</feature>
<dbReference type="EMBL" id="VSED01000037">
    <property type="protein sequence ID" value="TYA38145.1"/>
    <property type="molecule type" value="Genomic_DNA"/>
</dbReference>
<dbReference type="SUPFAM" id="SSF103473">
    <property type="entry name" value="MFS general substrate transporter"/>
    <property type="match status" value="1"/>
</dbReference>
<evidence type="ECO:0000256" key="5">
    <source>
        <dbReference type="ARBA" id="ARBA00023136"/>
    </source>
</evidence>
<dbReference type="InterPro" id="IPR000849">
    <property type="entry name" value="Sugar_P_transporter"/>
</dbReference>
<feature type="transmembrane region" description="Helical" evidence="6">
    <location>
        <begin position="95"/>
        <end position="111"/>
    </location>
</feature>
<dbReference type="InterPro" id="IPR021159">
    <property type="entry name" value="Sugar-P_transporter_CS"/>
</dbReference>
<evidence type="ECO:0000256" key="2">
    <source>
        <dbReference type="ARBA" id="ARBA00009598"/>
    </source>
</evidence>
<dbReference type="OMA" id="NAWFQGW"/>
<dbReference type="NCBIfam" id="NF008661">
    <property type="entry name" value="PRK11663.1"/>
    <property type="match status" value="1"/>
</dbReference>
<evidence type="ECO:0000313" key="13">
    <source>
        <dbReference type="Proteomes" id="UP000323012"/>
    </source>
</evidence>
<feature type="transmembrane region" description="Helical" evidence="6">
    <location>
        <begin position="250"/>
        <end position="268"/>
    </location>
</feature>
<evidence type="ECO:0000256" key="4">
    <source>
        <dbReference type="ARBA" id="ARBA00022989"/>
    </source>
</evidence>
<dbReference type="AlphaFoldDB" id="A0A142G155"/>